<evidence type="ECO:0000256" key="1">
    <source>
        <dbReference type="ARBA" id="ARBA00022614"/>
    </source>
</evidence>
<evidence type="ECO:0000256" key="2">
    <source>
        <dbReference type="ARBA" id="ARBA00022737"/>
    </source>
</evidence>
<evidence type="ECO:0000259" key="4">
    <source>
        <dbReference type="Pfam" id="PF18998"/>
    </source>
</evidence>
<dbReference type="Gene3D" id="3.80.10.10">
    <property type="entry name" value="Ribonuclease Inhibitor"/>
    <property type="match status" value="4"/>
</dbReference>
<keyword evidence="6" id="KW-1185">Reference proteome</keyword>
<dbReference type="PANTHER" id="PTHR46662">
    <property type="entry name" value="DI-GLUCOSE BINDING PROTEIN WITH LEUCINE-RICH REPEAT DOMAIN-CONTAINING PROTEIN"/>
    <property type="match status" value="1"/>
</dbReference>
<feature type="compositionally biased region" description="Polar residues" evidence="3">
    <location>
        <begin position="531"/>
        <end position="541"/>
    </location>
</feature>
<feature type="domain" description="Bacterial repeat" evidence="4">
    <location>
        <begin position="674"/>
        <end position="726"/>
    </location>
</feature>
<dbReference type="InterPro" id="IPR032675">
    <property type="entry name" value="LRR_dom_sf"/>
</dbReference>
<evidence type="ECO:0000256" key="3">
    <source>
        <dbReference type="SAM" id="MobiDB-lite"/>
    </source>
</evidence>
<proteinExistence type="predicted"/>
<dbReference type="PROSITE" id="PS51450">
    <property type="entry name" value="LRR"/>
    <property type="match status" value="5"/>
</dbReference>
<reference evidence="5 6" key="1">
    <citation type="journal article" date="2014" name="ISME J.">
        <title>Ecophysiology of Thioploca ingrica as revealed by the complete genome sequence supplemented with proteomic evidence.</title>
        <authorList>
            <person name="Kojima H."/>
            <person name="Ogura Y."/>
            <person name="Yamamoto N."/>
            <person name="Togashi T."/>
            <person name="Mori H."/>
            <person name="Watanabe T."/>
            <person name="Nemoto F."/>
            <person name="Kurokawa K."/>
            <person name="Hayashi T."/>
            <person name="Fukui M."/>
        </authorList>
    </citation>
    <scope>NUCLEOTIDE SEQUENCE [LARGE SCALE GENOMIC DNA]</scope>
</reference>
<dbReference type="HOGENOM" id="CLU_259757_0_0_6"/>
<feature type="domain" description="Bacterial repeat" evidence="4">
    <location>
        <begin position="598"/>
        <end position="648"/>
    </location>
</feature>
<dbReference type="KEGG" id="tig:THII_1486"/>
<feature type="compositionally biased region" description="Pro residues" evidence="3">
    <location>
        <begin position="546"/>
        <end position="565"/>
    </location>
</feature>
<feature type="region of interest" description="Disordered" evidence="3">
    <location>
        <begin position="531"/>
        <end position="565"/>
    </location>
</feature>
<dbReference type="InterPro" id="IPR044060">
    <property type="entry name" value="Bacterial_rp_domain"/>
</dbReference>
<dbReference type="EMBL" id="AP014633">
    <property type="protein sequence ID" value="BAP55783.1"/>
    <property type="molecule type" value="Genomic_DNA"/>
</dbReference>
<organism evidence="5 6">
    <name type="scientific">Thioploca ingrica</name>
    <dbReference type="NCBI Taxonomy" id="40754"/>
    <lineage>
        <taxon>Bacteria</taxon>
        <taxon>Pseudomonadati</taxon>
        <taxon>Pseudomonadota</taxon>
        <taxon>Gammaproteobacteria</taxon>
        <taxon>Thiotrichales</taxon>
        <taxon>Thiotrichaceae</taxon>
        <taxon>Thioploca</taxon>
    </lineage>
</organism>
<keyword evidence="2" id="KW-0677">Repeat</keyword>
<dbReference type="PANTHER" id="PTHR46662:SF104">
    <property type="entry name" value="GPI-ANCHORED ADHESIN-LIKE PROTEIN PGA55-RELATED"/>
    <property type="match status" value="1"/>
</dbReference>
<dbReference type="Proteomes" id="UP000031623">
    <property type="component" value="Chromosome"/>
</dbReference>
<dbReference type="OrthoDB" id="8532199at2"/>
<evidence type="ECO:0000313" key="6">
    <source>
        <dbReference type="Proteomes" id="UP000031623"/>
    </source>
</evidence>
<dbReference type="FunFam" id="3.80.10.10:FF:000041">
    <property type="entry name" value="LRR receptor-like serine/threonine-protein kinase ERECTA"/>
    <property type="match status" value="2"/>
</dbReference>
<dbReference type="SMART" id="SM00369">
    <property type="entry name" value="LRR_TYP"/>
    <property type="match status" value="6"/>
</dbReference>
<evidence type="ECO:0000313" key="5">
    <source>
        <dbReference type="EMBL" id="BAP55783.1"/>
    </source>
</evidence>
<name>A0A090AD78_9GAMM</name>
<gene>
    <name evidence="5" type="ORF">THII_1486</name>
</gene>
<dbReference type="PROSITE" id="PS51257">
    <property type="entry name" value="PROKAR_LIPOPROTEIN"/>
    <property type="match status" value="1"/>
</dbReference>
<dbReference type="Pfam" id="PF00560">
    <property type="entry name" value="LRR_1"/>
    <property type="match status" value="1"/>
</dbReference>
<dbReference type="Pfam" id="PF13855">
    <property type="entry name" value="LRR_8"/>
    <property type="match status" value="1"/>
</dbReference>
<dbReference type="STRING" id="40754.THII_1486"/>
<dbReference type="SUPFAM" id="SSF52058">
    <property type="entry name" value="L domain-like"/>
    <property type="match status" value="2"/>
</dbReference>
<dbReference type="Pfam" id="PF18998">
    <property type="entry name" value="Flg_new_2"/>
    <property type="match status" value="2"/>
</dbReference>
<dbReference type="InterPro" id="IPR001611">
    <property type="entry name" value="Leu-rich_rpt"/>
</dbReference>
<sequence>MLAQNRDMGWLSPLFLACPLRQRYFNFPSQWEKECTSIHSFIFKYSPGKRLFAWLDSISAFGRRLLFFTLIGLSSVQAATTCTAVTEIPQAECETLVALYNSTDGPNWLDSSANDWNMTNTPCTWIGISCSGGHIISIYKQDNKLNGIIPDLSVLTSLQGLDLSNKDLESSNDNKLSGTIPDLSALTQLQVFNLNGNQLSGPIPDLSALTQLQELELQSLLLDGNGNGNGNWLTGSIPDLSALTQLRKLDLSYNHLDGPIPDLSALTQLQSLDLSYNQLTGPIPDLSALTQLQHLVLDGNWLTGSIPDLSALTQLRKLDLYLNHLDGPIPDLSALTQLQGLGLGSNQLSGPIPDLSALTQLQGLGLGSNQLSGPIPDLSALTQLQGLGLESNHLSGPIPNLSALTQLQGLVLRDNQLSGPIPDLSALTQLQTLSLGSNQLTGPIPDLSALTQLRWLDLSFNQLTGTIPDLSALTQLGLLYLLDNQLCGEIPSSLVNIVLSLPGALGLENSHLTASDPILIAFLNSENPAWINQTPNQTPCGDSSPPSTPLPSPTPPSLPPLDPLPPTMTLTLHFSGNGHGHVTTEPSGIDCDNNQTNCTHSFETATWINLTATPTDDSQFTGWSGNQTDCDNGELFMSGSRSCTAYFELLRFPLTITTIGQGQINSDPIGIHCGDQCQSHFDIGTNVTLTAIPAKGWQFQEWSGDCDDQGTVVIKANKACQATFTQLPPDFPPVADAILTACANAIPWDGQSHEDAVVKNTDTLNLIGSSTPLQVKALCNYGTIQETAGELLSIQVNPTEGFIYNEGSILGKDGESSTAQSTIPTHLVNTGNTGSGIKLKAGTQLYHQGTIQAGAGGNGYLTAGPGGSVEIYADQIIQAGIIAAGHGGEGNAHQPEWDGVWGSDTIYGNQPVKGGDGGKTVLQAEQSLYASAVATTSSGTGGNAYVWCRNGAHLIDWWFDGRWYAGTCVSDDANIPVAIPTPGTGGDLIQLSPAINDVSKASSGNGLYYEPSTITLGTTTRLQAQQDIVLFGGEDWVLDLRHLSPGAITTPGNITLAVGKNSTIDLRGNTSQVFQAGGQFTVFTDTLLLDPGISLADLVDAKEGIVTHPSKILHQVILTGPSKTTGEPQATLPIELELINGGPEADTYNFTVSDSASWNLTTLPAALSVAGLGHETLPLNITLPAMAGEQDTITVAATSAAEPTVTSTTQIVVKVAGEPTQFATTAAAEVNQPPITTASAAASNSSEVMANSSVELPPVTASDSPTLPAADPFSSLPPETPPCYASSLVDWICNAQGQILTDLTVGPNGMIAYGTLVGTLTNQGRVSNLTLEPHSQLTGGIVTGYLINHGEMADFEFRGAVIVGGVLAGQIINTSQVGGYFRDVQLAAGTHLLGGQLAGEISGDAQASALLEHLEIQAGSYLEYVTIGEGVKLAVEVNLGEGVQFIYPSEDPRLSSK</sequence>
<accession>A0A090AD78</accession>
<protein>
    <recommendedName>
        <fullName evidence="4">Bacterial repeat domain-containing protein</fullName>
    </recommendedName>
</protein>
<dbReference type="PRINTS" id="PR00019">
    <property type="entry name" value="LEURICHRPT"/>
</dbReference>
<dbReference type="InterPro" id="IPR003591">
    <property type="entry name" value="Leu-rich_rpt_typical-subtyp"/>
</dbReference>
<keyword evidence="1" id="KW-0433">Leucine-rich repeat</keyword>